<evidence type="ECO:0000256" key="1">
    <source>
        <dbReference type="SAM" id="MobiDB-lite"/>
    </source>
</evidence>
<protein>
    <submittedName>
        <fullName evidence="2">Uncharacterized protein</fullName>
    </submittedName>
</protein>
<gene>
    <name evidence="2" type="ORF">ADUPG1_013613</name>
</gene>
<name>A0ABQ5K6T4_9EUKA</name>
<dbReference type="EMBL" id="BQXS01012703">
    <property type="protein sequence ID" value="GKT27101.1"/>
    <property type="molecule type" value="Genomic_DNA"/>
</dbReference>
<organism evidence="2 3">
    <name type="scientific">Aduncisulcus paluster</name>
    <dbReference type="NCBI Taxonomy" id="2918883"/>
    <lineage>
        <taxon>Eukaryota</taxon>
        <taxon>Metamonada</taxon>
        <taxon>Carpediemonas-like organisms</taxon>
        <taxon>Aduncisulcus</taxon>
    </lineage>
</organism>
<feature type="compositionally biased region" description="Basic and acidic residues" evidence="1">
    <location>
        <begin position="159"/>
        <end position="176"/>
    </location>
</feature>
<proteinExistence type="predicted"/>
<feature type="compositionally biased region" description="Acidic residues" evidence="1">
    <location>
        <begin position="199"/>
        <end position="211"/>
    </location>
</feature>
<accession>A0ABQ5K6T4</accession>
<sequence>MEQKISYGSMTPRVSYIGFLGPSWWLHWDRTRKPGCVWYAREQASLDDDSTIHESEGESSTRRTSGSLEDRYKWCTYPGKHVQYADPFIAITDDKTRERDQQYLTNVLKVQEKWAGYSRVNVFTAGIRSSQRIEKEHALDKALWQIGTCNKRRRYPLEQRRGREDSSQEEESHHDQVTGTIAEPFPASYYQRFSAAEVAEDTYVDSGEEEETSRSEEETSHEELGANPLHL</sequence>
<keyword evidence="3" id="KW-1185">Reference proteome</keyword>
<reference evidence="2" key="1">
    <citation type="submission" date="2022-03" db="EMBL/GenBank/DDBJ databases">
        <title>Draft genome sequence of Aduncisulcus paluster, a free-living microaerophilic Fornicata.</title>
        <authorList>
            <person name="Yuyama I."/>
            <person name="Kume K."/>
            <person name="Tamura T."/>
            <person name="Inagaki Y."/>
            <person name="Hashimoto T."/>
        </authorList>
    </citation>
    <scope>NUCLEOTIDE SEQUENCE</scope>
    <source>
        <strain evidence="2">NY0171</strain>
    </source>
</reference>
<evidence type="ECO:0000313" key="3">
    <source>
        <dbReference type="Proteomes" id="UP001057375"/>
    </source>
</evidence>
<feature type="region of interest" description="Disordered" evidence="1">
    <location>
        <begin position="159"/>
        <end position="184"/>
    </location>
</feature>
<comment type="caution">
    <text evidence="2">The sequence shown here is derived from an EMBL/GenBank/DDBJ whole genome shotgun (WGS) entry which is preliminary data.</text>
</comment>
<dbReference type="Proteomes" id="UP001057375">
    <property type="component" value="Unassembled WGS sequence"/>
</dbReference>
<feature type="compositionally biased region" description="Basic and acidic residues" evidence="1">
    <location>
        <begin position="212"/>
        <end position="224"/>
    </location>
</feature>
<feature type="region of interest" description="Disordered" evidence="1">
    <location>
        <begin position="199"/>
        <end position="231"/>
    </location>
</feature>
<evidence type="ECO:0000313" key="2">
    <source>
        <dbReference type="EMBL" id="GKT27101.1"/>
    </source>
</evidence>